<dbReference type="STRING" id="2163413.A0A4P6XL53"/>
<evidence type="ECO:0000256" key="7">
    <source>
        <dbReference type="ARBA" id="ARBA00070870"/>
    </source>
</evidence>
<comment type="similarity">
    <text evidence="1 8">Belongs to the tRNA-intron endonuclease family.</text>
</comment>
<evidence type="ECO:0000256" key="8">
    <source>
        <dbReference type="PIRNR" id="PIRNR017250"/>
    </source>
</evidence>
<evidence type="ECO:0000313" key="13">
    <source>
        <dbReference type="Proteomes" id="UP000292447"/>
    </source>
</evidence>
<dbReference type="GO" id="GO:0000379">
    <property type="term" value="P:tRNA-type intron splice site recognition and cleavage"/>
    <property type="evidence" value="ECO:0007669"/>
    <property type="project" value="UniProtKB-UniRule"/>
</dbReference>
<reference evidence="13" key="1">
    <citation type="submission" date="2019-03" db="EMBL/GenBank/DDBJ databases">
        <title>Snf2 controls pulcherriminic acid biosynthesis and connects pigmentation and antifungal activity of the yeast Metschnikowia pulcherrima.</title>
        <authorList>
            <person name="Gore-Lloyd D."/>
            <person name="Sumann I."/>
            <person name="Brachmann A.O."/>
            <person name="Schneeberger K."/>
            <person name="Ortiz-Merino R.A."/>
            <person name="Moreno-Beltran M."/>
            <person name="Schlaefli M."/>
            <person name="Kirner P."/>
            <person name="Santos Kron A."/>
            <person name="Wolfe K.H."/>
            <person name="Piel J."/>
            <person name="Ahrens C.H."/>
            <person name="Henk D."/>
            <person name="Freimoser F.M."/>
        </authorList>
    </citation>
    <scope>NUCLEOTIDE SEQUENCE [LARGE SCALE GENOMIC DNA]</scope>
    <source>
        <strain evidence="13">APC 1.2</strain>
    </source>
</reference>
<keyword evidence="12" id="KW-0540">Nuclease</keyword>
<feature type="domain" description="TSEN34 N-terminal" evidence="11">
    <location>
        <begin position="27"/>
        <end position="93"/>
    </location>
</feature>
<protein>
    <recommendedName>
        <fullName evidence="7 8">tRNA-splicing endonuclease subunit Sen34</fullName>
        <ecNumber evidence="2 8">4.6.1.16</ecNumber>
    </recommendedName>
</protein>
<accession>A0A4P6XL53</accession>
<dbReference type="Pfam" id="PF01974">
    <property type="entry name" value="tRNA_int_endo"/>
    <property type="match status" value="1"/>
</dbReference>
<feature type="active site" evidence="9">
    <location>
        <position position="230"/>
    </location>
</feature>
<dbReference type="InterPro" id="IPR006676">
    <property type="entry name" value="tRNA_splic"/>
</dbReference>
<dbReference type="NCBIfam" id="TIGR00324">
    <property type="entry name" value="endA"/>
    <property type="match status" value="1"/>
</dbReference>
<dbReference type="CDD" id="cd22363">
    <property type="entry name" value="tRNA-intron_lyase_C"/>
    <property type="match status" value="1"/>
</dbReference>
<gene>
    <name evidence="12" type="primary">MPUL0C00500</name>
    <name evidence="12" type="ORF">METSCH_C00500</name>
</gene>
<feature type="active site" evidence="9">
    <location>
        <position position="191"/>
    </location>
</feature>
<dbReference type="GO" id="GO:0003676">
    <property type="term" value="F:nucleic acid binding"/>
    <property type="evidence" value="ECO:0007669"/>
    <property type="project" value="InterPro"/>
</dbReference>
<sequence>MHHAAETRAAKFTHKRILFHTSHLMVPLLVINDSIFVFDVDHVRILRDHGIVGVLVGSLPKAPQQNVFLGLPLQLSIYEAIWLVQAGIATLVDGLKFNTFLALKNKGSALITLPSAVPYAITYDTHRHGPGDDLTPFTILPEDMISQYCKMETNYSESREFWPHYLAFKYLRDSQYFMMPGLRFGGAFVAYPGDPLKFHSHWIVKVLRPQEEIDLLKLVTSGRLATAVKKAWLLVSEDERFQREAEKSITASPKMQAFSIEWAGFG</sequence>
<dbReference type="InterPro" id="IPR011856">
    <property type="entry name" value="tRNA_endonuc-like_dom_sf"/>
</dbReference>
<feature type="active site" evidence="9">
    <location>
        <position position="199"/>
    </location>
</feature>
<dbReference type="AlphaFoldDB" id="A0A4P6XL53"/>
<dbReference type="EC" id="4.6.1.16" evidence="2 8"/>
<evidence type="ECO:0000259" key="11">
    <source>
        <dbReference type="Pfam" id="PF26577"/>
    </source>
</evidence>
<name>A0A4P6XL53_9ASCO</name>
<proteinExistence type="inferred from homology"/>
<evidence type="ECO:0000256" key="1">
    <source>
        <dbReference type="ARBA" id="ARBA00008078"/>
    </source>
</evidence>
<dbReference type="FunFam" id="3.40.1350.10:FF:000008">
    <property type="entry name" value="tRNA-splicing endonuclease subunit Sen34"/>
    <property type="match status" value="1"/>
</dbReference>
<dbReference type="GO" id="GO:0000213">
    <property type="term" value="F:tRNA-intron lyase activity"/>
    <property type="evidence" value="ECO:0007669"/>
    <property type="project" value="UniProtKB-UniRule"/>
</dbReference>
<dbReference type="PANTHER" id="PTHR13070:SF0">
    <property type="entry name" value="TRNA-SPLICING ENDONUCLEASE SUBUNIT SEN34"/>
    <property type="match status" value="1"/>
</dbReference>
<dbReference type="InterPro" id="IPR016690">
    <property type="entry name" value="TSEN34"/>
</dbReference>
<dbReference type="Pfam" id="PF26577">
    <property type="entry name" value="TSEN34_N"/>
    <property type="match status" value="1"/>
</dbReference>
<dbReference type="SUPFAM" id="SSF53032">
    <property type="entry name" value="tRNA-intron endonuclease catalytic domain-like"/>
    <property type="match status" value="1"/>
</dbReference>
<evidence type="ECO:0000256" key="2">
    <source>
        <dbReference type="ARBA" id="ARBA00012573"/>
    </source>
</evidence>
<comment type="function">
    <text evidence="5">Constitutes one of the two catalytic subunit of the tRNA-splicing endonuclease complex, a complex responsible for identification and cleavage of the splice sites in pre-tRNA. It cleaves pre-tRNA at the 5'- and 3'-splice sites to release the intron. The products are an intron and two tRNA half-molecules bearing 2',3'-cyclic phosphate and 5'-OH termini. There are no conserved sequences at the splice sites, but the intron is invariably located at the same site in the gene, placing the splice sites an invariant distance from the constant structural features of the tRNA body. It probably carries the active site for 3'-splice site cleavage.</text>
</comment>
<dbReference type="InterPro" id="IPR059049">
    <property type="entry name" value="TSEN34_N"/>
</dbReference>
<dbReference type="InterPro" id="IPR006677">
    <property type="entry name" value="tRNA_intron_Endonuc_cat-like"/>
</dbReference>
<comment type="subunit">
    <text evidence="6">Heterotetramer composed of SEN2, SEN15, SEN34 and SEN54. Interacts directly with SEN15.</text>
</comment>
<dbReference type="Gene3D" id="3.40.1350.10">
    <property type="match status" value="1"/>
</dbReference>
<organism evidence="12 13">
    <name type="scientific">Metschnikowia aff. pulcherrima</name>
    <dbReference type="NCBI Taxonomy" id="2163413"/>
    <lineage>
        <taxon>Eukaryota</taxon>
        <taxon>Fungi</taxon>
        <taxon>Dikarya</taxon>
        <taxon>Ascomycota</taxon>
        <taxon>Saccharomycotina</taxon>
        <taxon>Pichiomycetes</taxon>
        <taxon>Metschnikowiaceae</taxon>
        <taxon>Metschnikowia</taxon>
    </lineage>
</organism>
<dbReference type="PANTHER" id="PTHR13070">
    <property type="entry name" value="TRNA-SPLICING ENDONUCLEASE SUBUNIT SEN34-RELATED"/>
    <property type="match status" value="1"/>
</dbReference>
<keyword evidence="3 8" id="KW-0819">tRNA processing</keyword>
<dbReference type="Proteomes" id="UP000292447">
    <property type="component" value="Chromosome III"/>
</dbReference>
<dbReference type="InterPro" id="IPR036167">
    <property type="entry name" value="tRNA_intron_Endo_cat-like_sf"/>
</dbReference>
<evidence type="ECO:0000256" key="3">
    <source>
        <dbReference type="ARBA" id="ARBA00022694"/>
    </source>
</evidence>
<evidence type="ECO:0000256" key="5">
    <source>
        <dbReference type="ARBA" id="ARBA00059865"/>
    </source>
</evidence>
<evidence type="ECO:0000256" key="9">
    <source>
        <dbReference type="PIRSR" id="PIRSR017250-50"/>
    </source>
</evidence>
<dbReference type="GO" id="GO:0000214">
    <property type="term" value="C:tRNA-intron endonuclease complex"/>
    <property type="evidence" value="ECO:0007669"/>
    <property type="project" value="UniProtKB-UniRule"/>
</dbReference>
<evidence type="ECO:0000313" key="12">
    <source>
        <dbReference type="EMBL" id="QBM88087.1"/>
    </source>
</evidence>
<dbReference type="EMBL" id="CP034458">
    <property type="protein sequence ID" value="QBM88087.1"/>
    <property type="molecule type" value="Genomic_DNA"/>
</dbReference>
<keyword evidence="13" id="KW-1185">Reference proteome</keyword>
<keyword evidence="12" id="KW-0378">Hydrolase</keyword>
<evidence type="ECO:0000259" key="10">
    <source>
        <dbReference type="Pfam" id="PF01974"/>
    </source>
</evidence>
<feature type="domain" description="tRNA intron endonuclease catalytic" evidence="10">
    <location>
        <begin position="161"/>
        <end position="239"/>
    </location>
</feature>
<keyword evidence="12" id="KW-0255">Endonuclease</keyword>
<dbReference type="PIRSF" id="PIRSF017250">
    <property type="entry name" value="tRNA_splic_SEN34"/>
    <property type="match status" value="1"/>
</dbReference>
<evidence type="ECO:0000256" key="4">
    <source>
        <dbReference type="ARBA" id="ARBA00023239"/>
    </source>
</evidence>
<evidence type="ECO:0000256" key="6">
    <source>
        <dbReference type="ARBA" id="ARBA00062123"/>
    </source>
</evidence>
<keyword evidence="4 8" id="KW-0456">Lyase</keyword>